<keyword evidence="3" id="KW-1185">Reference proteome</keyword>
<evidence type="ECO:0000259" key="1">
    <source>
        <dbReference type="Pfam" id="PF25482"/>
    </source>
</evidence>
<gene>
    <name evidence="2" type="ORF">K431DRAFT_232831</name>
</gene>
<dbReference type="Proteomes" id="UP000799441">
    <property type="component" value="Unassembled WGS sequence"/>
</dbReference>
<dbReference type="AlphaFoldDB" id="A0A9P4PYZ9"/>
<dbReference type="OrthoDB" id="4739136at2759"/>
<organism evidence="2 3">
    <name type="scientific">Polychaeton citri CBS 116435</name>
    <dbReference type="NCBI Taxonomy" id="1314669"/>
    <lineage>
        <taxon>Eukaryota</taxon>
        <taxon>Fungi</taxon>
        <taxon>Dikarya</taxon>
        <taxon>Ascomycota</taxon>
        <taxon>Pezizomycotina</taxon>
        <taxon>Dothideomycetes</taxon>
        <taxon>Dothideomycetidae</taxon>
        <taxon>Capnodiales</taxon>
        <taxon>Capnodiaceae</taxon>
        <taxon>Polychaeton</taxon>
    </lineage>
</organism>
<protein>
    <recommendedName>
        <fullName evidence="1">DUF7905 domain-containing protein</fullName>
    </recommendedName>
</protein>
<proteinExistence type="predicted"/>
<evidence type="ECO:0000313" key="3">
    <source>
        <dbReference type="Proteomes" id="UP000799441"/>
    </source>
</evidence>
<accession>A0A9P4PYZ9</accession>
<reference evidence="2" key="1">
    <citation type="journal article" date="2020" name="Stud. Mycol.">
        <title>101 Dothideomycetes genomes: a test case for predicting lifestyles and emergence of pathogens.</title>
        <authorList>
            <person name="Haridas S."/>
            <person name="Albert R."/>
            <person name="Binder M."/>
            <person name="Bloem J."/>
            <person name="Labutti K."/>
            <person name="Salamov A."/>
            <person name="Andreopoulos B."/>
            <person name="Baker S."/>
            <person name="Barry K."/>
            <person name="Bills G."/>
            <person name="Bluhm B."/>
            <person name="Cannon C."/>
            <person name="Castanera R."/>
            <person name="Culley D."/>
            <person name="Daum C."/>
            <person name="Ezra D."/>
            <person name="Gonzalez J."/>
            <person name="Henrissat B."/>
            <person name="Kuo A."/>
            <person name="Liang C."/>
            <person name="Lipzen A."/>
            <person name="Lutzoni F."/>
            <person name="Magnuson J."/>
            <person name="Mondo S."/>
            <person name="Nolan M."/>
            <person name="Ohm R."/>
            <person name="Pangilinan J."/>
            <person name="Park H.-J."/>
            <person name="Ramirez L."/>
            <person name="Alfaro M."/>
            <person name="Sun H."/>
            <person name="Tritt A."/>
            <person name="Yoshinaga Y."/>
            <person name="Zwiers L.-H."/>
            <person name="Turgeon B."/>
            <person name="Goodwin S."/>
            <person name="Spatafora J."/>
            <person name="Crous P."/>
            <person name="Grigoriev I."/>
        </authorList>
    </citation>
    <scope>NUCLEOTIDE SEQUENCE</scope>
    <source>
        <strain evidence="2">CBS 116435</strain>
    </source>
</reference>
<comment type="caution">
    <text evidence="2">The sequence shown here is derived from an EMBL/GenBank/DDBJ whole genome shotgun (WGS) entry which is preliminary data.</text>
</comment>
<dbReference type="EMBL" id="MU003841">
    <property type="protein sequence ID" value="KAF2717558.1"/>
    <property type="molecule type" value="Genomic_DNA"/>
</dbReference>
<dbReference type="InterPro" id="IPR057227">
    <property type="entry name" value="DUF7905"/>
</dbReference>
<feature type="domain" description="DUF7905" evidence="1">
    <location>
        <begin position="210"/>
        <end position="518"/>
    </location>
</feature>
<sequence length="561" mass="63873">MFAIYGRADAALRTKACIRDWLTANKPSKNQLGTSHFVKQASLTETLRFQIEREWDYQVRRFMFRKHPVPGTEFDAIGSFLWPSKDDSISIDALGPSFEALDKIRMDESCYVVWDAKQSLFKVFGNAKNVQKSLIRLRMVCFQIVARHMPGCRMFLLDLTDTHSIPTHIRLVPYEHPAILAPPGARQPTPSLTPVSEGSSTCTCSGIQDSTDETSSRNVDLIKACLLQVLPKLHYFCGYLQLRLRLGTFLNTQFKRAPENCYTLGDYGDMMRQSQFAGYVTPHIGDRMIESRLLSTIKEAGHILLPEDHRIDKLEDVQPTYAATFTFQERSSYLRLMVEWRKAVEPGRETDTMERILTKWIKFNKEDDALLDVSLVNVQGGLAWQFDLIGAQSIDEANLPRELIEFSQKLDVIPDVAHTANTYALFVQFPHTSLLQSLQQRIVYRYDLKPIVTGYTLEVSRLQDHVVPQTSHGSAFVGKSPSIIYEARWAVSLYRNDWDSMFSSNESLPVGARANWPDDFGIWFPDEGQKRGFHVLMGKLRVVQSLTEHATEDLLTGMSIG</sequence>
<evidence type="ECO:0000313" key="2">
    <source>
        <dbReference type="EMBL" id="KAF2717558.1"/>
    </source>
</evidence>
<name>A0A9P4PYZ9_9PEZI</name>
<dbReference type="Pfam" id="PF25482">
    <property type="entry name" value="DUF7905"/>
    <property type="match status" value="1"/>
</dbReference>